<evidence type="ECO:0000313" key="2">
    <source>
        <dbReference type="Proteomes" id="UP000324758"/>
    </source>
</evidence>
<organism evidence="1 2">
    <name type="scientific">Bradyrhizobium rifense</name>
    <dbReference type="NCBI Taxonomy" id="515499"/>
    <lineage>
        <taxon>Bacteria</taxon>
        <taxon>Pseudomonadati</taxon>
        <taxon>Pseudomonadota</taxon>
        <taxon>Alphaproteobacteria</taxon>
        <taxon>Hyphomicrobiales</taxon>
        <taxon>Nitrobacteraceae</taxon>
        <taxon>Bradyrhizobium</taxon>
    </lineage>
</organism>
<comment type="caution">
    <text evidence="1">The sequence shown here is derived from an EMBL/GenBank/DDBJ whole genome shotgun (WGS) entry which is preliminary data.</text>
</comment>
<sequence>MACFERCRHKFAIFREPFCWVRLVLGSLGDDGKHAARDRRTRLLEAATAAMMEFERRESDFRKKDQAERAAELRLPLDKINVH</sequence>
<keyword evidence="2" id="KW-1185">Reference proteome</keyword>
<dbReference type="EMBL" id="VSSS01000017">
    <property type="protein sequence ID" value="TYL96830.1"/>
    <property type="molecule type" value="Genomic_DNA"/>
</dbReference>
<name>A0A5D3KL28_9BRAD</name>
<evidence type="ECO:0000313" key="1">
    <source>
        <dbReference type="EMBL" id="TYL96830.1"/>
    </source>
</evidence>
<protein>
    <submittedName>
        <fullName evidence="1">Uncharacterized protein</fullName>
    </submittedName>
</protein>
<gene>
    <name evidence="1" type="ORF">FXB40_11015</name>
</gene>
<accession>A0A5D3KL28</accession>
<proteinExistence type="predicted"/>
<dbReference type="AlphaFoldDB" id="A0A5D3KL28"/>
<dbReference type="Proteomes" id="UP000324758">
    <property type="component" value="Unassembled WGS sequence"/>
</dbReference>
<reference evidence="1 2" key="1">
    <citation type="submission" date="2019-08" db="EMBL/GenBank/DDBJ databases">
        <title>Bradyrhizobium hipponensis sp. nov., a rhizobium isolated from a Lupinus angustifolius root nodule in Tunisia.</title>
        <authorList>
            <person name="Off K."/>
            <person name="Rejili M."/>
            <person name="Mars M."/>
            <person name="Brachmann A."/>
            <person name="Marin M."/>
        </authorList>
    </citation>
    <scope>NUCLEOTIDE SEQUENCE [LARGE SCALE GENOMIC DNA]</scope>
    <source>
        <strain evidence="1 2">CTAW71</strain>
    </source>
</reference>